<evidence type="ECO:0000256" key="1">
    <source>
        <dbReference type="ARBA" id="ARBA00022617"/>
    </source>
</evidence>
<evidence type="ECO:0000256" key="4">
    <source>
        <dbReference type="PROSITE-ProRule" id="PRU00433"/>
    </source>
</evidence>
<dbReference type="RefSeq" id="WP_110256977.1">
    <property type="nucleotide sequence ID" value="NZ_QJKB01000008.1"/>
</dbReference>
<dbReference type="GO" id="GO:0046872">
    <property type="term" value="F:metal ion binding"/>
    <property type="evidence" value="ECO:0007669"/>
    <property type="project" value="UniProtKB-KW"/>
</dbReference>
<keyword evidence="7" id="KW-1185">Reference proteome</keyword>
<dbReference type="GO" id="GO:0004130">
    <property type="term" value="F:cytochrome-c peroxidase activity"/>
    <property type="evidence" value="ECO:0007669"/>
    <property type="project" value="TreeGrafter"/>
</dbReference>
<evidence type="ECO:0000259" key="5">
    <source>
        <dbReference type="PROSITE" id="PS51007"/>
    </source>
</evidence>
<dbReference type="GO" id="GO:0020037">
    <property type="term" value="F:heme binding"/>
    <property type="evidence" value="ECO:0007669"/>
    <property type="project" value="InterPro"/>
</dbReference>
<reference evidence="6 7" key="1">
    <citation type="submission" date="2018-05" db="EMBL/GenBank/DDBJ databases">
        <title>Genomic Encyclopedia of Type Strains, Phase IV (KMG-IV): sequencing the most valuable type-strain genomes for metagenomic binning, comparative biology and taxonomic classification.</title>
        <authorList>
            <person name="Goeker M."/>
        </authorList>
    </citation>
    <scope>NUCLEOTIDE SEQUENCE [LARGE SCALE GENOMIC DNA]</scope>
    <source>
        <strain evidence="6 7">DSM 19792</strain>
    </source>
</reference>
<dbReference type="InterPro" id="IPR047758">
    <property type="entry name" value="CytoC_perox"/>
</dbReference>
<dbReference type="InterPro" id="IPR036909">
    <property type="entry name" value="Cyt_c-like_dom_sf"/>
</dbReference>
<evidence type="ECO:0000256" key="3">
    <source>
        <dbReference type="ARBA" id="ARBA00023004"/>
    </source>
</evidence>
<dbReference type="PANTHER" id="PTHR30600">
    <property type="entry name" value="CYTOCHROME C PEROXIDASE-RELATED"/>
    <property type="match status" value="1"/>
</dbReference>
<dbReference type="InterPro" id="IPR051395">
    <property type="entry name" value="Cytochrome_c_Peroxidase/MauG"/>
</dbReference>
<keyword evidence="3 4" id="KW-0408">Iron</keyword>
<feature type="domain" description="Cytochrome c" evidence="5">
    <location>
        <begin position="132"/>
        <end position="300"/>
    </location>
</feature>
<dbReference type="PANTHER" id="PTHR30600:SF9">
    <property type="entry name" value="BLR7738 PROTEIN"/>
    <property type="match status" value="1"/>
</dbReference>
<dbReference type="SUPFAM" id="SSF46626">
    <property type="entry name" value="Cytochrome c"/>
    <property type="match status" value="1"/>
</dbReference>
<dbReference type="Proteomes" id="UP000247792">
    <property type="component" value="Unassembled WGS sequence"/>
</dbReference>
<dbReference type="NCBIfam" id="NF040606">
    <property type="entry name" value="CytoC_perox"/>
    <property type="match status" value="1"/>
</dbReference>
<sequence length="698" mass="77920">MKLPKIKFKIWHGFLLLALLFIIPPLIITLAQRWEVSDSDPDRGAMTVKQDVFGDSAGKIVYLEQNWKPEQSLWFYTTTQGSNLLPYDFFLVLEQADKPVLFRSDENINSYRYLPQKKTSSNPDALPVGFVKDNYLGKDYMGFTCAACHTAQVNFKGTGMRIDGGPASADMQGFLNGLTAAMTAVRDKPDVQQRFVNAVMKLGAYSSEADVIADIKTYTLRLTSYNIINRSAVDYGYARLDAFGRIYNRTLEHLLNRQQLKEVLENVLSEEEVKAALEGIGQDISSADRDKIIERVATTEKNIAKLRRELFIKGDAPVSYPFLWDIAQHDYVQWNGLGGNGGLGPLGRNTGEVIGVFGSLDWHEGKRFSLTSLLAGQGWTKKVVEYDSSVNTQNLRRIENQLTELQSPKWPEEILGKLDQTRIKSGKVLFAKYCVSCHAEIDSRSPQRRVVANMMQLEKIGTDPTMANNSVDYLGYSGILRNQYVGAGVGDVLLDKKAPIAALLTKATLGVVTTPDADKGFIRRWSEWLHNIIQALFGNEIHDSNKHGDYKPDTTMTPYSSLQAYKGRSLNGIWATGPYLHNGSVPTLYDLLLPSICPTDPQDAECRPTIFKVGSRELDAEKVGMKSSGYEGYNFDTRLHGNSNCGHDYGTLTPRGPGELPKPTCVHEADTKLPKESSDLPKLTKQQRLDLLEYLKSL</sequence>
<keyword evidence="2 4" id="KW-0479">Metal-binding</keyword>
<dbReference type="AlphaFoldDB" id="A0A318IVM0"/>
<dbReference type="EMBL" id="QJKB01000008">
    <property type="protein sequence ID" value="PXX40236.1"/>
    <property type="molecule type" value="Genomic_DNA"/>
</dbReference>
<dbReference type="PROSITE" id="PS51007">
    <property type="entry name" value="CYTC"/>
    <property type="match status" value="2"/>
</dbReference>
<gene>
    <name evidence="6" type="ORF">DFR42_10869</name>
</gene>
<accession>A0A318IVM0</accession>
<name>A0A318IVM0_9BURK</name>
<evidence type="ECO:0000313" key="6">
    <source>
        <dbReference type="EMBL" id="PXX40236.1"/>
    </source>
</evidence>
<dbReference type="Pfam" id="PF21419">
    <property type="entry name" value="RoxA-like_Cyt-c"/>
    <property type="match status" value="1"/>
</dbReference>
<dbReference type="Gene3D" id="1.10.760.10">
    <property type="entry name" value="Cytochrome c-like domain"/>
    <property type="match status" value="1"/>
</dbReference>
<dbReference type="GO" id="GO:0009055">
    <property type="term" value="F:electron transfer activity"/>
    <property type="evidence" value="ECO:0007669"/>
    <property type="project" value="InterPro"/>
</dbReference>
<keyword evidence="1 4" id="KW-0349">Heme</keyword>
<comment type="caution">
    <text evidence="6">The sequence shown here is derived from an EMBL/GenBank/DDBJ whole genome shotgun (WGS) entry which is preliminary data.</text>
</comment>
<feature type="domain" description="Cytochrome c" evidence="5">
    <location>
        <begin position="421"/>
        <end position="541"/>
    </location>
</feature>
<protein>
    <recommendedName>
        <fullName evidence="5">Cytochrome c domain-containing protein</fullName>
    </recommendedName>
</protein>
<evidence type="ECO:0000313" key="7">
    <source>
        <dbReference type="Proteomes" id="UP000247792"/>
    </source>
</evidence>
<proteinExistence type="predicted"/>
<dbReference type="OrthoDB" id="9805202at2"/>
<organism evidence="6 7">
    <name type="scientific">Undibacterium pigrum</name>
    <dbReference type="NCBI Taxonomy" id="401470"/>
    <lineage>
        <taxon>Bacteria</taxon>
        <taxon>Pseudomonadati</taxon>
        <taxon>Pseudomonadota</taxon>
        <taxon>Betaproteobacteria</taxon>
        <taxon>Burkholderiales</taxon>
        <taxon>Oxalobacteraceae</taxon>
        <taxon>Undibacterium</taxon>
    </lineage>
</organism>
<evidence type="ECO:0000256" key="2">
    <source>
        <dbReference type="ARBA" id="ARBA00022723"/>
    </source>
</evidence>
<dbReference type="InterPro" id="IPR009056">
    <property type="entry name" value="Cyt_c-like_dom"/>
</dbReference>